<comment type="caution">
    <text evidence="2">The sequence shown here is derived from an EMBL/GenBank/DDBJ whole genome shotgun (WGS) entry which is preliminary data.</text>
</comment>
<feature type="compositionally biased region" description="Basic and acidic residues" evidence="1">
    <location>
        <begin position="94"/>
        <end position="109"/>
    </location>
</feature>
<keyword evidence="3" id="KW-1185">Reference proteome</keyword>
<reference evidence="2" key="2">
    <citation type="submission" date="2023-06" db="EMBL/GenBank/DDBJ databases">
        <authorList>
            <person name="Ma L."/>
            <person name="Liu K.-W."/>
            <person name="Li Z."/>
            <person name="Hsiao Y.-Y."/>
            <person name="Qi Y."/>
            <person name="Fu T."/>
            <person name="Tang G."/>
            <person name="Zhang D."/>
            <person name="Sun W.-H."/>
            <person name="Liu D.-K."/>
            <person name="Li Y."/>
            <person name="Chen G.-Z."/>
            <person name="Liu X.-D."/>
            <person name="Liao X.-Y."/>
            <person name="Jiang Y.-T."/>
            <person name="Yu X."/>
            <person name="Hao Y."/>
            <person name="Huang J."/>
            <person name="Zhao X.-W."/>
            <person name="Ke S."/>
            <person name="Chen Y.-Y."/>
            <person name="Wu W.-L."/>
            <person name="Hsu J.-L."/>
            <person name="Lin Y.-F."/>
            <person name="Huang M.-D."/>
            <person name="Li C.-Y."/>
            <person name="Huang L."/>
            <person name="Wang Z.-W."/>
            <person name="Zhao X."/>
            <person name="Zhong W.-Y."/>
            <person name="Peng D.-H."/>
            <person name="Ahmad S."/>
            <person name="Lan S."/>
            <person name="Zhang J.-S."/>
            <person name="Tsai W.-C."/>
            <person name="Van De Peer Y."/>
            <person name="Liu Z.-J."/>
        </authorList>
    </citation>
    <scope>NUCLEOTIDE SEQUENCE</scope>
    <source>
        <strain evidence="2">CP</strain>
        <tissue evidence="2">Leaves</tissue>
    </source>
</reference>
<accession>A0AAV9EMI3</accession>
<gene>
    <name evidence="2" type="ORF">QJS10_CPA06g01050</name>
</gene>
<dbReference type="Proteomes" id="UP001180020">
    <property type="component" value="Unassembled WGS sequence"/>
</dbReference>
<dbReference type="EMBL" id="JAUJYO010000006">
    <property type="protein sequence ID" value="KAK1314296.1"/>
    <property type="molecule type" value="Genomic_DNA"/>
</dbReference>
<protein>
    <submittedName>
        <fullName evidence="2">Uncharacterized protein</fullName>
    </submittedName>
</protein>
<dbReference type="AlphaFoldDB" id="A0AAV9EMI3"/>
<feature type="region of interest" description="Disordered" evidence="1">
    <location>
        <begin position="71"/>
        <end position="170"/>
    </location>
</feature>
<reference evidence="2" key="1">
    <citation type="journal article" date="2023" name="Nat. Commun.">
        <title>Diploid and tetraploid genomes of Acorus and the evolution of monocots.</title>
        <authorList>
            <person name="Ma L."/>
            <person name="Liu K.W."/>
            <person name="Li Z."/>
            <person name="Hsiao Y.Y."/>
            <person name="Qi Y."/>
            <person name="Fu T."/>
            <person name="Tang G.D."/>
            <person name="Zhang D."/>
            <person name="Sun W.H."/>
            <person name="Liu D.K."/>
            <person name="Li Y."/>
            <person name="Chen G.Z."/>
            <person name="Liu X.D."/>
            <person name="Liao X.Y."/>
            <person name="Jiang Y.T."/>
            <person name="Yu X."/>
            <person name="Hao Y."/>
            <person name="Huang J."/>
            <person name="Zhao X.W."/>
            <person name="Ke S."/>
            <person name="Chen Y.Y."/>
            <person name="Wu W.L."/>
            <person name="Hsu J.L."/>
            <person name="Lin Y.F."/>
            <person name="Huang M.D."/>
            <person name="Li C.Y."/>
            <person name="Huang L."/>
            <person name="Wang Z.W."/>
            <person name="Zhao X."/>
            <person name="Zhong W.Y."/>
            <person name="Peng D.H."/>
            <person name="Ahmad S."/>
            <person name="Lan S."/>
            <person name="Zhang J.S."/>
            <person name="Tsai W.C."/>
            <person name="Van de Peer Y."/>
            <person name="Liu Z.J."/>
        </authorList>
    </citation>
    <scope>NUCLEOTIDE SEQUENCE</scope>
    <source>
        <strain evidence="2">CP</strain>
    </source>
</reference>
<evidence type="ECO:0000313" key="2">
    <source>
        <dbReference type="EMBL" id="KAK1314296.1"/>
    </source>
</evidence>
<evidence type="ECO:0000256" key="1">
    <source>
        <dbReference type="SAM" id="MobiDB-lite"/>
    </source>
</evidence>
<sequence>MRSGTLEYWEDGTETEEKQKWYYGYSQKLKHIVRLPFATIAYVPLDETLYNGAVNFNPWRQMNPDNKVIGVGNGARRLDDGASSTAKGNIQHFFSDRQSKPESEQDPAQRRKIRFHLPQKVLKDWLKDPQKARGPKARPARHGSFSGRTSPDSGAPPHKPTLTGHIRASP</sequence>
<name>A0AAV9EMI3_ACOCL</name>
<feature type="compositionally biased region" description="Basic and acidic residues" evidence="1">
    <location>
        <begin position="121"/>
        <end position="131"/>
    </location>
</feature>
<proteinExistence type="predicted"/>
<organism evidence="2 3">
    <name type="scientific">Acorus calamus</name>
    <name type="common">Sweet flag</name>
    <dbReference type="NCBI Taxonomy" id="4465"/>
    <lineage>
        <taxon>Eukaryota</taxon>
        <taxon>Viridiplantae</taxon>
        <taxon>Streptophyta</taxon>
        <taxon>Embryophyta</taxon>
        <taxon>Tracheophyta</taxon>
        <taxon>Spermatophyta</taxon>
        <taxon>Magnoliopsida</taxon>
        <taxon>Liliopsida</taxon>
        <taxon>Acoraceae</taxon>
        <taxon>Acorus</taxon>
    </lineage>
</organism>
<evidence type="ECO:0000313" key="3">
    <source>
        <dbReference type="Proteomes" id="UP001180020"/>
    </source>
</evidence>